<dbReference type="EMBL" id="VXJS01000002">
    <property type="protein sequence ID" value="KAA8679663.1"/>
    <property type="molecule type" value="Genomic_DNA"/>
</dbReference>
<protein>
    <submittedName>
        <fullName evidence="2">ATP-binding protein</fullName>
    </submittedName>
</protein>
<keyword evidence="2" id="KW-0547">Nucleotide-binding</keyword>
<dbReference type="InterPro" id="IPR041685">
    <property type="entry name" value="AAA_GajA/Old/RecF-like"/>
</dbReference>
<dbReference type="Proteomes" id="UP000322521">
    <property type="component" value="Unassembled WGS sequence"/>
</dbReference>
<accession>A0A5M9P3E9</accession>
<proteinExistence type="predicted"/>
<dbReference type="Pfam" id="PF13175">
    <property type="entry name" value="AAA_15"/>
    <property type="match status" value="1"/>
</dbReference>
<dbReference type="PANTHER" id="PTHR43581:SF2">
    <property type="entry name" value="EXCINUCLEASE ATPASE SUBUNIT"/>
    <property type="match status" value="1"/>
</dbReference>
<dbReference type="InterPro" id="IPR051396">
    <property type="entry name" value="Bact_Antivir_Def_Nuclease"/>
</dbReference>
<keyword evidence="2" id="KW-0067">ATP-binding</keyword>
<feature type="domain" description="Endonuclease GajA/Old nuclease/RecF-like AAA" evidence="1">
    <location>
        <begin position="1"/>
        <end position="468"/>
    </location>
</feature>
<dbReference type="PANTHER" id="PTHR43581">
    <property type="entry name" value="ATP/GTP PHOSPHATASE"/>
    <property type="match status" value="1"/>
</dbReference>
<dbReference type="RefSeq" id="WP_086713908.1">
    <property type="nucleotide sequence ID" value="NZ_AP025493.1"/>
</dbReference>
<name>A0A5M9P3E9_9VIBR</name>
<dbReference type="SUPFAM" id="SSF52540">
    <property type="entry name" value="P-loop containing nucleoside triphosphate hydrolases"/>
    <property type="match status" value="1"/>
</dbReference>
<dbReference type="InterPro" id="IPR027417">
    <property type="entry name" value="P-loop_NTPase"/>
</dbReference>
<dbReference type="GO" id="GO:0005524">
    <property type="term" value="F:ATP binding"/>
    <property type="evidence" value="ECO:0007669"/>
    <property type="project" value="UniProtKB-KW"/>
</dbReference>
<dbReference type="OrthoDB" id="9815944at2"/>
<gene>
    <name evidence="2" type="ORF">F4W18_05405</name>
</gene>
<comment type="caution">
    <text evidence="2">The sequence shown here is derived from an EMBL/GenBank/DDBJ whole genome shotgun (WGS) entry which is preliminary data.</text>
</comment>
<dbReference type="AlphaFoldDB" id="A0A5M9P3E9"/>
<evidence type="ECO:0000259" key="1">
    <source>
        <dbReference type="Pfam" id="PF13175"/>
    </source>
</evidence>
<evidence type="ECO:0000313" key="3">
    <source>
        <dbReference type="Proteomes" id="UP000322521"/>
    </source>
</evidence>
<reference evidence="2 3" key="1">
    <citation type="submission" date="2019-09" db="EMBL/GenBank/DDBJ databases">
        <title>Draft genome sequence of various Type strains from the CCUG.</title>
        <authorList>
            <person name="Pineiro-Iglesias B."/>
            <person name="Tunovic T."/>
            <person name="Unosson C."/>
            <person name="Inganas E."/>
            <person name="Ohlen M."/>
            <person name="Cardew S."/>
            <person name="Jensie-Markopoulos S."/>
            <person name="Salva-Serra F."/>
            <person name="Jaen-Luchoro D."/>
            <person name="Karlsson R."/>
            <person name="Svensson-Stadler L."/>
            <person name="Chun J."/>
            <person name="Moore E."/>
        </authorList>
    </citation>
    <scope>NUCLEOTIDE SEQUENCE [LARGE SCALE GENOMIC DNA]</scope>
    <source>
        <strain evidence="2 3">CCUG 56969T</strain>
    </source>
</reference>
<keyword evidence="3" id="KW-1185">Reference proteome</keyword>
<sequence>MKLAFLHINSHKALENIDIPINSSHKCSYMDNQLTLLFSPDKLDYYQGLDCSAIIGKNGVGKSTILDFLEVSYDGTDSSGVIVWFDSRKEKYHVCPVNLYIDDNSIISNRDYTLETALSNLTKRSKVKLVKANNLTGVETNEFSTKRKSNSFIYDMSLSQYVKGSKRVVAQRTNRLISYFDKSESFNKSEQPKVKFTFQFSASSTAYLKSLLNNKDFVSQHIKSEDDLSRLKHQLNDNLACVYLQEYKILGSQLIRANLLSICNYLSKLSIIKKDHRDEVFIKLLLGFTTGHFDEQHINNLLLEVRKDSSINSIDSIVSLDASIILMKFQEAINILENISRLIHLFSDQFNIDNNNTLSTFNPHLIIELTNCISNLPQMLLSNFKYGWNGFSTGEFAKLNIFSELYNYIHEQKNRSISNHLIVMDEVDLYLHPDWQRTFFSELLEFIKIEFPINTVQIILSTHSPIIISDFLPEDIISLDRINGTTKIVESFGFASHITDLYVDGMHLNSTFGEHSKKAISQLLKRANNSSLTALDLNLIRKIKSKNIQNMILGYDDKN</sequence>
<dbReference type="Gene3D" id="3.40.50.300">
    <property type="entry name" value="P-loop containing nucleotide triphosphate hydrolases"/>
    <property type="match status" value="1"/>
</dbReference>
<organism evidence="2 3">
    <name type="scientific">Vibrio gigantis</name>
    <dbReference type="NCBI Taxonomy" id="296199"/>
    <lineage>
        <taxon>Bacteria</taxon>
        <taxon>Pseudomonadati</taxon>
        <taxon>Pseudomonadota</taxon>
        <taxon>Gammaproteobacteria</taxon>
        <taxon>Vibrionales</taxon>
        <taxon>Vibrionaceae</taxon>
        <taxon>Vibrio</taxon>
    </lineage>
</organism>
<evidence type="ECO:0000313" key="2">
    <source>
        <dbReference type="EMBL" id="KAA8679663.1"/>
    </source>
</evidence>